<evidence type="ECO:0000256" key="5">
    <source>
        <dbReference type="PIRSR" id="PIRSR001220-2"/>
    </source>
</evidence>
<dbReference type="InterPro" id="IPR006033">
    <property type="entry name" value="AsnA_fam"/>
</dbReference>
<dbReference type="InterPro" id="IPR036152">
    <property type="entry name" value="Asp/glu_Ase-like_sf"/>
</dbReference>
<dbReference type="PROSITE" id="PS00917">
    <property type="entry name" value="ASN_GLN_ASE_2"/>
    <property type="match status" value="1"/>
</dbReference>
<gene>
    <name evidence="10" type="ORF">CK503_01575</name>
</gene>
<evidence type="ECO:0000259" key="8">
    <source>
        <dbReference type="Pfam" id="PF00710"/>
    </source>
</evidence>
<dbReference type="PANTHER" id="PTHR11707:SF28">
    <property type="entry name" value="60 KDA LYSOPHOSPHOLIPASE"/>
    <property type="match status" value="1"/>
</dbReference>
<dbReference type="Gene3D" id="3.40.50.40">
    <property type="match status" value="1"/>
</dbReference>
<comment type="similarity">
    <text evidence="1">Belongs to the asparaginase 1 family.</text>
</comment>
<dbReference type="PROSITE" id="PS51732">
    <property type="entry name" value="ASN_GLN_ASE_3"/>
    <property type="match status" value="1"/>
</dbReference>
<dbReference type="InterPro" id="IPR041725">
    <property type="entry name" value="L-asparaginase_I"/>
</dbReference>
<accession>A0A2A2GFS1</accession>
<evidence type="ECO:0000256" key="7">
    <source>
        <dbReference type="PROSITE-ProRule" id="PRU10100"/>
    </source>
</evidence>
<dbReference type="Pfam" id="PF00710">
    <property type="entry name" value="Asparaginase"/>
    <property type="match status" value="1"/>
</dbReference>
<dbReference type="Pfam" id="PF17763">
    <property type="entry name" value="Asparaginase_C"/>
    <property type="match status" value="1"/>
</dbReference>
<dbReference type="PIRSF" id="PIRSF500176">
    <property type="entry name" value="L_ASNase"/>
    <property type="match status" value="1"/>
</dbReference>
<feature type="active site" description="O-isoaspartyl threonine intermediate" evidence="4">
    <location>
        <position position="12"/>
    </location>
</feature>
<feature type="binding site" evidence="5">
    <location>
        <position position="57"/>
    </location>
    <ligand>
        <name>substrate</name>
    </ligand>
</feature>
<evidence type="ECO:0000313" key="11">
    <source>
        <dbReference type="Proteomes" id="UP000218831"/>
    </source>
</evidence>
<keyword evidence="11" id="KW-1185">Reference proteome</keyword>
<dbReference type="Gene3D" id="3.40.50.1170">
    <property type="entry name" value="L-asparaginase, N-terminal domain"/>
    <property type="match status" value="1"/>
</dbReference>
<dbReference type="OrthoDB" id="9788068at2"/>
<dbReference type="EMBL" id="NSKE01000001">
    <property type="protein sequence ID" value="PAU95777.1"/>
    <property type="molecule type" value="Genomic_DNA"/>
</dbReference>
<dbReference type="FunFam" id="3.40.50.1170:FF:000001">
    <property type="entry name" value="L-asparaginase 2"/>
    <property type="match status" value="1"/>
</dbReference>
<dbReference type="PANTHER" id="PTHR11707">
    <property type="entry name" value="L-ASPARAGINASE"/>
    <property type="match status" value="1"/>
</dbReference>
<evidence type="ECO:0000256" key="6">
    <source>
        <dbReference type="PROSITE-ProRule" id="PRU10099"/>
    </source>
</evidence>
<dbReference type="SMART" id="SM00870">
    <property type="entry name" value="Asparaginase"/>
    <property type="match status" value="1"/>
</dbReference>
<comment type="caution">
    <text evidence="10">The sequence shown here is derived from an EMBL/GenBank/DDBJ whole genome shotgun (WGS) entry which is preliminary data.</text>
</comment>
<dbReference type="AlphaFoldDB" id="A0A2A2GFS1"/>
<dbReference type="PROSITE" id="PS00144">
    <property type="entry name" value="ASN_GLN_ASE_1"/>
    <property type="match status" value="1"/>
</dbReference>
<feature type="binding site" evidence="5">
    <location>
        <begin position="88"/>
        <end position="89"/>
    </location>
    <ligand>
        <name>substrate</name>
    </ligand>
</feature>
<feature type="domain" description="Asparaginase/glutaminase C-terminal" evidence="9">
    <location>
        <begin position="205"/>
        <end position="322"/>
    </location>
</feature>
<dbReference type="InterPro" id="IPR037152">
    <property type="entry name" value="L-asparaginase_N_sf"/>
</dbReference>
<dbReference type="RefSeq" id="WP_095605022.1">
    <property type="nucleotide sequence ID" value="NZ_NSKE01000001.1"/>
</dbReference>
<sequence length="332" mass="36972">MKSILLIQTGGTIAMDASEDQKPTLNPQKWTELMYQAIPELSEIADIKMERLFFEDSSDINKKHWAAIAEFIRSNYEDYDGFVILHGTDTMAYTASALSFALQGLDKPIILTGSQVPMSNIRSDARRNLVNAIEMATMSLPEVAICFNDFVYRGNRATKMSIGDFDAFASPNYPPLAEIGLNIDIRDHVHTPSESLEVATGFSEQVFLLKIYPNLNPDFLSQINFGDNRALIIEAFGSGNFPIHGDQSLLPFFKKCLQNDILLIITSQAAYDAVDLNNYESGRKALEIGALSAKDMTTEATLTKIMYLLAKHDDNTTVGQQFNRNLVGEMTE</sequence>
<dbReference type="InterPro" id="IPR040919">
    <property type="entry name" value="Asparaginase_C"/>
</dbReference>
<dbReference type="InterPro" id="IPR027473">
    <property type="entry name" value="L-asparaginase_C"/>
</dbReference>
<evidence type="ECO:0000256" key="1">
    <source>
        <dbReference type="ARBA" id="ARBA00010518"/>
    </source>
</evidence>
<proteinExistence type="inferred from homology"/>
<dbReference type="PRINTS" id="PR00139">
    <property type="entry name" value="ASNGLNASE"/>
</dbReference>
<dbReference type="NCBIfam" id="TIGR00519">
    <property type="entry name" value="asnASE_I"/>
    <property type="match status" value="1"/>
</dbReference>
<protein>
    <recommendedName>
        <fullName evidence="2">asparaginase</fullName>
        <ecNumber evidence="2">3.5.1.1</ecNumber>
    </recommendedName>
</protein>
<feature type="domain" description="L-asparaginase N-terminal" evidence="8">
    <location>
        <begin position="4"/>
        <end position="186"/>
    </location>
</feature>
<dbReference type="PIRSF" id="PIRSF001220">
    <property type="entry name" value="L-ASNase_gatD"/>
    <property type="match status" value="1"/>
</dbReference>
<evidence type="ECO:0000256" key="2">
    <source>
        <dbReference type="ARBA" id="ARBA00012920"/>
    </source>
</evidence>
<dbReference type="InterPro" id="IPR027475">
    <property type="entry name" value="Asparaginase/glutaminase_AS2"/>
</dbReference>
<dbReference type="CDD" id="cd08963">
    <property type="entry name" value="L-asparaginase_I"/>
    <property type="match status" value="1"/>
</dbReference>
<evidence type="ECO:0000256" key="3">
    <source>
        <dbReference type="ARBA" id="ARBA00022801"/>
    </source>
</evidence>
<dbReference type="InterPro" id="IPR027474">
    <property type="entry name" value="L-asparaginase_N"/>
</dbReference>
<reference evidence="10 11" key="1">
    <citation type="submission" date="2017-08" db="EMBL/GenBank/DDBJ databases">
        <title>Aliifodinibius alkalisoli sp. nov., isolated from saline alkaline soil.</title>
        <authorList>
            <person name="Liu D."/>
            <person name="Zhang G."/>
        </authorList>
    </citation>
    <scope>NUCLEOTIDE SEQUENCE [LARGE SCALE GENOMIC DNA]</scope>
    <source>
        <strain evidence="10 11">WN023</strain>
    </source>
</reference>
<organism evidence="10 11">
    <name type="scientific">Fodinibius salipaludis</name>
    <dbReference type="NCBI Taxonomy" id="2032627"/>
    <lineage>
        <taxon>Bacteria</taxon>
        <taxon>Pseudomonadati</taxon>
        <taxon>Balneolota</taxon>
        <taxon>Balneolia</taxon>
        <taxon>Balneolales</taxon>
        <taxon>Balneolaceae</taxon>
        <taxon>Fodinibius</taxon>
    </lineage>
</organism>
<feature type="active site" evidence="7">
    <location>
        <position position="88"/>
    </location>
</feature>
<dbReference type="EC" id="3.5.1.1" evidence="2"/>
<evidence type="ECO:0000256" key="4">
    <source>
        <dbReference type="PIRSR" id="PIRSR001220-1"/>
    </source>
</evidence>
<dbReference type="SUPFAM" id="SSF53774">
    <property type="entry name" value="Glutaminase/Asparaginase"/>
    <property type="match status" value="1"/>
</dbReference>
<dbReference type="Proteomes" id="UP000218831">
    <property type="component" value="Unassembled WGS sequence"/>
</dbReference>
<evidence type="ECO:0000313" key="10">
    <source>
        <dbReference type="EMBL" id="PAU95777.1"/>
    </source>
</evidence>
<dbReference type="InterPro" id="IPR020827">
    <property type="entry name" value="Asparaginase/glutaminase_AS1"/>
</dbReference>
<keyword evidence="3" id="KW-0378">Hydrolase</keyword>
<evidence type="ECO:0000259" key="9">
    <source>
        <dbReference type="Pfam" id="PF17763"/>
    </source>
</evidence>
<dbReference type="SFLD" id="SFLDS00057">
    <property type="entry name" value="Glutaminase/Asparaginase"/>
    <property type="match status" value="1"/>
</dbReference>
<dbReference type="InterPro" id="IPR006034">
    <property type="entry name" value="Asparaginase/glutaminase-like"/>
</dbReference>
<dbReference type="GO" id="GO:0006520">
    <property type="term" value="P:amino acid metabolic process"/>
    <property type="evidence" value="ECO:0007669"/>
    <property type="project" value="InterPro"/>
</dbReference>
<dbReference type="GO" id="GO:0004067">
    <property type="term" value="F:asparaginase activity"/>
    <property type="evidence" value="ECO:0007669"/>
    <property type="project" value="UniProtKB-UniRule"/>
</dbReference>
<feature type="active site" evidence="6">
    <location>
        <position position="12"/>
    </location>
</feature>
<name>A0A2A2GFS1_9BACT</name>